<feature type="transmembrane region" description="Helical" evidence="1">
    <location>
        <begin position="222"/>
        <end position="240"/>
    </location>
</feature>
<keyword evidence="1" id="KW-0812">Transmembrane</keyword>
<feature type="transmembrane region" description="Helical" evidence="1">
    <location>
        <begin position="196"/>
        <end position="216"/>
    </location>
</feature>
<protein>
    <submittedName>
        <fullName evidence="2">DUF1275 domain-containing protein</fullName>
    </submittedName>
</protein>
<gene>
    <name evidence="2" type="ORF">CYJ73_08835</name>
</gene>
<dbReference type="PANTHER" id="PTHR37314:SF4">
    <property type="entry name" value="UPF0700 TRANSMEMBRANE PROTEIN YOAK"/>
    <property type="match status" value="1"/>
</dbReference>
<dbReference type="Proteomes" id="UP000234662">
    <property type="component" value="Unassembled WGS sequence"/>
</dbReference>
<dbReference type="STRING" id="2055.BCM27_20400"/>
<reference evidence="2 3" key="1">
    <citation type="submission" date="2017-12" db="EMBL/GenBank/DDBJ databases">
        <title>Phylogenetic diversity of female urinary microbiome.</title>
        <authorList>
            <person name="Thomas-White K."/>
            <person name="Wolfe A.J."/>
        </authorList>
    </citation>
    <scope>NUCLEOTIDE SEQUENCE [LARGE SCALE GENOMIC DNA]</scope>
    <source>
        <strain evidence="2 3">UMB0777</strain>
    </source>
</reference>
<keyword evidence="1" id="KW-0472">Membrane</keyword>
<evidence type="ECO:0000256" key="1">
    <source>
        <dbReference type="SAM" id="Phobius"/>
    </source>
</evidence>
<accession>A0A2I1RAY9</accession>
<name>A0A2I1RAY9_9ACTN</name>
<evidence type="ECO:0000313" key="3">
    <source>
        <dbReference type="Proteomes" id="UP000234662"/>
    </source>
</evidence>
<proteinExistence type="predicted"/>
<sequence>MTVVERTASTSDPRSESTRKELLGPFYDGREMVLAAVLAALAGATGAAAWLYSSGWYVTFMTGNSERLVLEHVKGAHRLGFTALLTVVVFVLGVFVATLARMYVWRKARHGATMLTAGSTIAAWLIDIGLENGNREFGAGPVLCLAFGLGALNTSISRKGEVVMPLSYVTGTLVKIGQGAGLHVAGAKRWGWVAHLSTYAGFLAGAGFGGLLFNAFDERNSLLTLAVVAVVAAMITWRLDHPKFLRADVR</sequence>
<dbReference type="InterPro" id="IPR010699">
    <property type="entry name" value="DUF1275"/>
</dbReference>
<dbReference type="EMBL" id="PKJC01000004">
    <property type="protein sequence ID" value="PKZ66274.1"/>
    <property type="molecule type" value="Genomic_DNA"/>
</dbReference>
<organism evidence="2 3">
    <name type="scientific">Gordonia terrae</name>
    <dbReference type="NCBI Taxonomy" id="2055"/>
    <lineage>
        <taxon>Bacteria</taxon>
        <taxon>Bacillati</taxon>
        <taxon>Actinomycetota</taxon>
        <taxon>Actinomycetes</taxon>
        <taxon>Mycobacteriales</taxon>
        <taxon>Gordoniaceae</taxon>
        <taxon>Gordonia</taxon>
    </lineage>
</organism>
<comment type="caution">
    <text evidence="2">The sequence shown here is derived from an EMBL/GenBank/DDBJ whole genome shotgun (WGS) entry which is preliminary data.</text>
</comment>
<evidence type="ECO:0000313" key="2">
    <source>
        <dbReference type="EMBL" id="PKZ66274.1"/>
    </source>
</evidence>
<dbReference type="RefSeq" id="WP_101819887.1">
    <property type="nucleotide sequence ID" value="NZ_JBEPSW010000003.1"/>
</dbReference>
<dbReference type="AlphaFoldDB" id="A0A2I1RAY9"/>
<keyword evidence="1" id="KW-1133">Transmembrane helix</keyword>
<feature type="transmembrane region" description="Helical" evidence="1">
    <location>
        <begin position="32"/>
        <end position="58"/>
    </location>
</feature>
<feature type="transmembrane region" description="Helical" evidence="1">
    <location>
        <begin position="79"/>
        <end position="100"/>
    </location>
</feature>
<dbReference type="PANTHER" id="PTHR37314">
    <property type="entry name" value="SLR0142 PROTEIN"/>
    <property type="match status" value="1"/>
</dbReference>
<dbReference type="Pfam" id="PF06912">
    <property type="entry name" value="DUF1275"/>
    <property type="match status" value="1"/>
</dbReference>